<evidence type="ECO:0000256" key="10">
    <source>
        <dbReference type="ARBA" id="ARBA00023077"/>
    </source>
</evidence>
<dbReference type="NCBIfam" id="TIGR01783">
    <property type="entry name" value="TonB-siderophor"/>
    <property type="match status" value="1"/>
</dbReference>
<evidence type="ECO:0000256" key="13">
    <source>
        <dbReference type="ARBA" id="ARBA00023237"/>
    </source>
</evidence>
<dbReference type="InterPro" id="IPR010105">
    <property type="entry name" value="TonB_sidphr_rcpt"/>
</dbReference>
<keyword evidence="3 14" id="KW-0813">Transport</keyword>
<evidence type="ECO:0000256" key="8">
    <source>
        <dbReference type="ARBA" id="ARBA00023004"/>
    </source>
</evidence>
<evidence type="ECO:0000256" key="11">
    <source>
        <dbReference type="ARBA" id="ARBA00023136"/>
    </source>
</evidence>
<evidence type="ECO:0000256" key="12">
    <source>
        <dbReference type="ARBA" id="ARBA00023170"/>
    </source>
</evidence>
<evidence type="ECO:0000256" key="15">
    <source>
        <dbReference type="RuleBase" id="RU003357"/>
    </source>
</evidence>
<evidence type="ECO:0000256" key="3">
    <source>
        <dbReference type="ARBA" id="ARBA00022448"/>
    </source>
</evidence>
<dbReference type="FunFam" id="2.170.130.10:FF:000001">
    <property type="entry name" value="Catecholate siderophore TonB-dependent receptor"/>
    <property type="match status" value="1"/>
</dbReference>
<dbReference type="GO" id="GO:0015891">
    <property type="term" value="P:siderophore transport"/>
    <property type="evidence" value="ECO:0007669"/>
    <property type="project" value="InterPro"/>
</dbReference>
<dbReference type="PROSITE" id="PS52016">
    <property type="entry name" value="TONB_DEPENDENT_REC_3"/>
    <property type="match status" value="1"/>
</dbReference>
<evidence type="ECO:0000256" key="4">
    <source>
        <dbReference type="ARBA" id="ARBA00022452"/>
    </source>
</evidence>
<organism evidence="18">
    <name type="scientific">Rhodanobacter sp. IGA1.0</name>
    <dbReference type="NCBI Taxonomy" id="3158582"/>
    <lineage>
        <taxon>Bacteria</taxon>
        <taxon>Pseudomonadati</taxon>
        <taxon>Pseudomonadota</taxon>
        <taxon>Gammaproteobacteria</taxon>
        <taxon>Lysobacterales</taxon>
        <taxon>Rhodanobacteraceae</taxon>
        <taxon>Rhodanobacter</taxon>
    </lineage>
</organism>
<dbReference type="Gene3D" id="2.170.130.10">
    <property type="entry name" value="TonB-dependent receptor, plug domain"/>
    <property type="match status" value="1"/>
</dbReference>
<dbReference type="AlphaFoldDB" id="A0AAU7QP10"/>
<proteinExistence type="inferred from homology"/>
<dbReference type="InterPro" id="IPR037066">
    <property type="entry name" value="Plug_dom_sf"/>
</dbReference>
<dbReference type="CDD" id="cd01347">
    <property type="entry name" value="ligand_gated_channel"/>
    <property type="match status" value="1"/>
</dbReference>
<dbReference type="GO" id="GO:0015344">
    <property type="term" value="F:siderophore uptake transmembrane transporter activity"/>
    <property type="evidence" value="ECO:0007669"/>
    <property type="project" value="TreeGrafter"/>
</dbReference>
<dbReference type="InterPro" id="IPR039426">
    <property type="entry name" value="TonB-dep_rcpt-like"/>
</dbReference>
<protein>
    <submittedName>
        <fullName evidence="18">TonB-dependent siderophore receptor</fullName>
    </submittedName>
</protein>
<dbReference type="InterPro" id="IPR000531">
    <property type="entry name" value="Beta-barrel_TonB"/>
</dbReference>
<evidence type="ECO:0000256" key="1">
    <source>
        <dbReference type="ARBA" id="ARBA00004571"/>
    </source>
</evidence>
<keyword evidence="6 14" id="KW-0812">Transmembrane</keyword>
<evidence type="ECO:0000313" key="18">
    <source>
        <dbReference type="EMBL" id="XBS91129.1"/>
    </source>
</evidence>
<evidence type="ECO:0000259" key="17">
    <source>
        <dbReference type="Pfam" id="PF07715"/>
    </source>
</evidence>
<evidence type="ECO:0000256" key="9">
    <source>
        <dbReference type="ARBA" id="ARBA00023065"/>
    </source>
</evidence>
<comment type="subcellular location">
    <subcellularLocation>
        <location evidence="1 14">Cell outer membrane</location>
        <topology evidence="1 14">Multi-pass membrane protein</topology>
    </subcellularLocation>
</comment>
<reference evidence="18" key="1">
    <citation type="submission" date="2024-06" db="EMBL/GenBank/DDBJ databases">
        <authorList>
            <person name="Sun Y."/>
        </authorList>
    </citation>
    <scope>NUCLEOTIDE SEQUENCE</scope>
    <source>
        <strain evidence="18">IGA1.0</strain>
    </source>
</reference>
<keyword evidence="11 14" id="KW-0472">Membrane</keyword>
<feature type="domain" description="TonB-dependent receptor-like beta-barrel" evidence="16">
    <location>
        <begin position="259"/>
        <end position="696"/>
    </location>
</feature>
<feature type="domain" description="TonB-dependent receptor plug" evidence="17">
    <location>
        <begin position="86"/>
        <end position="185"/>
    </location>
</feature>
<dbReference type="GO" id="GO:0038023">
    <property type="term" value="F:signaling receptor activity"/>
    <property type="evidence" value="ECO:0007669"/>
    <property type="project" value="InterPro"/>
</dbReference>
<dbReference type="PANTHER" id="PTHR32552">
    <property type="entry name" value="FERRICHROME IRON RECEPTOR-RELATED"/>
    <property type="match status" value="1"/>
</dbReference>
<dbReference type="EMBL" id="CP157948">
    <property type="protein sequence ID" value="XBS91129.1"/>
    <property type="molecule type" value="Genomic_DNA"/>
</dbReference>
<accession>A0AAU7QP10</accession>
<dbReference type="PANTHER" id="PTHR32552:SF68">
    <property type="entry name" value="FERRICHROME OUTER MEMBRANE TRANSPORTER_PHAGE RECEPTOR"/>
    <property type="match status" value="1"/>
</dbReference>
<dbReference type="SUPFAM" id="SSF56935">
    <property type="entry name" value="Porins"/>
    <property type="match status" value="1"/>
</dbReference>
<dbReference type="InterPro" id="IPR012910">
    <property type="entry name" value="Plug_dom"/>
</dbReference>
<comment type="similarity">
    <text evidence="2 14 15">Belongs to the TonB-dependent receptor family.</text>
</comment>
<dbReference type="InterPro" id="IPR036942">
    <property type="entry name" value="Beta-barrel_TonB_sf"/>
</dbReference>
<evidence type="ECO:0000256" key="5">
    <source>
        <dbReference type="ARBA" id="ARBA00022496"/>
    </source>
</evidence>
<dbReference type="FunFam" id="2.40.170.20:FF:000005">
    <property type="entry name" value="TonB-dependent siderophore receptor"/>
    <property type="match status" value="1"/>
</dbReference>
<keyword evidence="13 14" id="KW-0998">Cell outer membrane</keyword>
<keyword evidence="12 18" id="KW-0675">Receptor</keyword>
<dbReference type="RefSeq" id="WP_350016924.1">
    <property type="nucleotide sequence ID" value="NZ_CP157948.1"/>
</dbReference>
<dbReference type="GO" id="GO:0009279">
    <property type="term" value="C:cell outer membrane"/>
    <property type="evidence" value="ECO:0007669"/>
    <property type="project" value="UniProtKB-SubCell"/>
</dbReference>
<keyword evidence="7" id="KW-0732">Signal</keyword>
<name>A0AAU7QP10_9GAMM</name>
<keyword evidence="9" id="KW-0406">Ion transport</keyword>
<dbReference type="Gene3D" id="2.40.170.20">
    <property type="entry name" value="TonB-dependent receptor, beta-barrel domain"/>
    <property type="match status" value="1"/>
</dbReference>
<evidence type="ECO:0000256" key="6">
    <source>
        <dbReference type="ARBA" id="ARBA00022692"/>
    </source>
</evidence>
<keyword evidence="8" id="KW-0408">Iron</keyword>
<gene>
    <name evidence="18" type="ORF">ABNK63_05685</name>
</gene>
<evidence type="ECO:0000259" key="16">
    <source>
        <dbReference type="Pfam" id="PF00593"/>
    </source>
</evidence>
<dbReference type="Pfam" id="PF07715">
    <property type="entry name" value="Plug"/>
    <property type="match status" value="1"/>
</dbReference>
<evidence type="ECO:0000256" key="2">
    <source>
        <dbReference type="ARBA" id="ARBA00009810"/>
    </source>
</evidence>
<keyword evidence="4 14" id="KW-1134">Transmembrane beta strand</keyword>
<evidence type="ECO:0000256" key="14">
    <source>
        <dbReference type="PROSITE-ProRule" id="PRU01360"/>
    </source>
</evidence>
<sequence length="727" mass="78455">MSSISSSSVASAAPRHRSALPHAIRMAWLATLVSFGVSTHAADIPAATSTSGDAQQNTATTLEGVQVTAPIAKDSNSVTKTDTPIIEIPQSVSVITDEQMSLRGIQGIEEAVWYTAGAQGGGYGPDSRSDWLLVRGFTPARYMDGLALAEGSGTGITRIEPYGLERLEVLKGPSSVVYGAMPPGGMVNMVSKRPTEQPLHEVGVEVGSFDLRQGTFDFGGPLNDSGTLLYRLTGLARNSDTMVDHIKDDRYYLAPALTWKPDNSTSLTVLSHFQKSATASGGGFLPAEGTLLPSPNGRIPRHRFTGEPGQNDYDKTLASIGYEFHHDFASGLAFNQNLRYGKADVDNNGGNVGAFGLLGDGRTLLRYLFPNENHTKTFGVDNNLQYTFDAGSVQHIVLAGVDYRRAKDDYASAFDFNVGGLDVFDPVYGSPVTVPAYTSHTLQTQTQLGVYLQDQIRLGRWGITLGGRQDHVKTDTDNLIGGTTTGQTDDAFSGRVGVNYLFDSGLAPYVSWSHSFQPTVGTDFAGKAFSPTTGDQYEAGLKYQPAGGNGLLSASVYQITQQNSLTIDPNHTLYQVQQGETRLRGVELEGRWNIGRNLSVYGDYTYSDSEVTRSNDLPSLGRQIALLPKQQASLGADYTIVGGTLAGLGFGGGVRYVGEHYGDIYNDWKTPSYTLLDAAVHYDTGGWRLQLNVSNLTDKTYVSACNSAAWCYYGYERTVTASARYRW</sequence>
<evidence type="ECO:0000256" key="7">
    <source>
        <dbReference type="ARBA" id="ARBA00022729"/>
    </source>
</evidence>
<keyword evidence="5" id="KW-0410">Iron transport</keyword>
<dbReference type="Pfam" id="PF00593">
    <property type="entry name" value="TonB_dep_Rec_b-barrel"/>
    <property type="match status" value="1"/>
</dbReference>
<keyword evidence="10 15" id="KW-0798">TonB box</keyword>